<name>A0A8H7T0F5_9FUNG</name>
<keyword evidence="2" id="KW-1185">Reference proteome</keyword>
<sequence>MVFLKVFLEVTSKTLDHDAAISGFENAVNSIVMILRSHLTLLLGAELLKTIVTSQILNNDDTYYRNMRTSYHYFY</sequence>
<dbReference type="Proteomes" id="UP000613177">
    <property type="component" value="Unassembled WGS sequence"/>
</dbReference>
<dbReference type="EMBL" id="JAEPRE010000003">
    <property type="protein sequence ID" value="KAG2237795.1"/>
    <property type="molecule type" value="Genomic_DNA"/>
</dbReference>
<accession>A0A8H7T0F5</accession>
<evidence type="ECO:0000313" key="1">
    <source>
        <dbReference type="EMBL" id="KAG2237795.1"/>
    </source>
</evidence>
<evidence type="ECO:0000313" key="2">
    <source>
        <dbReference type="Proteomes" id="UP000613177"/>
    </source>
</evidence>
<reference evidence="1" key="1">
    <citation type="submission" date="2021-01" db="EMBL/GenBank/DDBJ databases">
        <title>Metabolic potential, ecology and presence of endohyphal bacteria is reflected in genomic diversity of Mucoromycotina.</title>
        <authorList>
            <person name="Muszewska A."/>
            <person name="Okrasinska A."/>
            <person name="Steczkiewicz K."/>
            <person name="Drgas O."/>
            <person name="Orlowska M."/>
            <person name="Perlinska-Lenart U."/>
            <person name="Aleksandrzak-Piekarczyk T."/>
            <person name="Szatraj K."/>
            <person name="Zielenkiewicz U."/>
            <person name="Pilsyk S."/>
            <person name="Malc E."/>
            <person name="Mieczkowski P."/>
            <person name="Kruszewska J.S."/>
            <person name="Biernat P."/>
            <person name="Pawlowska J."/>
        </authorList>
    </citation>
    <scope>NUCLEOTIDE SEQUENCE</scope>
    <source>
        <strain evidence="1">WA0000018081</strain>
    </source>
</reference>
<organism evidence="1 2">
    <name type="scientific">Thamnidium elegans</name>
    <dbReference type="NCBI Taxonomy" id="101142"/>
    <lineage>
        <taxon>Eukaryota</taxon>
        <taxon>Fungi</taxon>
        <taxon>Fungi incertae sedis</taxon>
        <taxon>Mucoromycota</taxon>
        <taxon>Mucoromycotina</taxon>
        <taxon>Mucoromycetes</taxon>
        <taxon>Mucorales</taxon>
        <taxon>Mucorineae</taxon>
        <taxon>Mucoraceae</taxon>
        <taxon>Thamnidium</taxon>
    </lineage>
</organism>
<proteinExistence type="predicted"/>
<gene>
    <name evidence="1" type="ORF">INT48_009734</name>
</gene>
<comment type="caution">
    <text evidence="1">The sequence shown here is derived from an EMBL/GenBank/DDBJ whole genome shotgun (WGS) entry which is preliminary data.</text>
</comment>
<protein>
    <submittedName>
        <fullName evidence="1">Uncharacterized protein</fullName>
    </submittedName>
</protein>
<dbReference type="AlphaFoldDB" id="A0A8H7T0F5"/>